<organism evidence="1 2">
    <name type="scientific">Streptomyces pilosus</name>
    <dbReference type="NCBI Taxonomy" id="28893"/>
    <lineage>
        <taxon>Bacteria</taxon>
        <taxon>Bacillati</taxon>
        <taxon>Actinomycetota</taxon>
        <taxon>Actinomycetes</taxon>
        <taxon>Kitasatosporales</taxon>
        <taxon>Streptomycetaceae</taxon>
        <taxon>Streptomyces</taxon>
    </lineage>
</organism>
<dbReference type="Proteomes" id="UP000656732">
    <property type="component" value="Unassembled WGS sequence"/>
</dbReference>
<dbReference type="RefSeq" id="WP_189558090.1">
    <property type="nucleotide sequence ID" value="NZ_BMTU01000004.1"/>
</dbReference>
<reference evidence="1" key="1">
    <citation type="journal article" date="2014" name="Int. J. Syst. Evol. Microbiol.">
        <title>Complete genome sequence of Corynebacterium casei LMG S-19264T (=DSM 44701T), isolated from a smear-ripened cheese.</title>
        <authorList>
            <consortium name="US DOE Joint Genome Institute (JGI-PGF)"/>
            <person name="Walter F."/>
            <person name="Albersmeier A."/>
            <person name="Kalinowski J."/>
            <person name="Ruckert C."/>
        </authorList>
    </citation>
    <scope>NUCLEOTIDE SEQUENCE</scope>
    <source>
        <strain evidence="1">JCM 4403</strain>
    </source>
</reference>
<accession>A0A918BPV8</accession>
<dbReference type="EMBL" id="BMTU01000004">
    <property type="protein sequence ID" value="GGQ79330.1"/>
    <property type="molecule type" value="Genomic_DNA"/>
</dbReference>
<keyword evidence="2" id="KW-1185">Reference proteome</keyword>
<evidence type="ECO:0000313" key="1">
    <source>
        <dbReference type="EMBL" id="GGQ79330.1"/>
    </source>
</evidence>
<reference evidence="1" key="2">
    <citation type="submission" date="2020-09" db="EMBL/GenBank/DDBJ databases">
        <authorList>
            <person name="Sun Q."/>
            <person name="Ohkuma M."/>
        </authorList>
    </citation>
    <scope>NUCLEOTIDE SEQUENCE</scope>
    <source>
        <strain evidence="1">JCM 4403</strain>
    </source>
</reference>
<gene>
    <name evidence="1" type="ORF">GCM10010280_27460</name>
</gene>
<protein>
    <submittedName>
        <fullName evidence="1">Uncharacterized protein</fullName>
    </submittedName>
</protein>
<comment type="caution">
    <text evidence="1">The sequence shown here is derived from an EMBL/GenBank/DDBJ whole genome shotgun (WGS) entry which is preliminary data.</text>
</comment>
<dbReference type="AlphaFoldDB" id="A0A918BPV8"/>
<proteinExistence type="predicted"/>
<evidence type="ECO:0000313" key="2">
    <source>
        <dbReference type="Proteomes" id="UP000656732"/>
    </source>
</evidence>
<sequence>MSFPIGGNSGMRDRLLADLRERLRRYRETGDAQVVLSHEARWEAIALTGPHTGVDVEAYLAAAEVRWLAYRLADKDRDPRTRDADLRTALTLYGAVLRAPDGDPDLVPAPVRLLLEQAG</sequence>
<name>A0A918BPV8_9ACTN</name>